<evidence type="ECO:0000256" key="1">
    <source>
        <dbReference type="SAM" id="MobiDB-lite"/>
    </source>
</evidence>
<gene>
    <name evidence="2" type="ORF">K7432_001786</name>
</gene>
<proteinExistence type="predicted"/>
<feature type="region of interest" description="Disordered" evidence="1">
    <location>
        <begin position="143"/>
        <end position="162"/>
    </location>
</feature>
<sequence>MSDSHRPSKNFGKRASDASNILASSQSKKAGKVPDRTSAFSGIANSTRSLFRSFLGGSVANGSSTNANLASILSNKPGNSTPFSGNAINPLESSSQWAESINDTSQTGSYMEGSSAHHAFESIGQRSVAGPSLEDELQHFEDVNTSSNSGQDYSENSTEQQLDTSFVTERESIQPLNEEFSGPRFPLNNRFSLKSAPQVGLYVNNTEPLLISPDKTATTSAESRAYAWADEFLSHFGENLIESPIVESNHENEEEFNTDNSASHPFESHDIPNYLSEQSLHISSENQRSIPNSNDSEVEFNSNPVELGQSFASAEPNTKSSLGSIIQSPKYLASEQDEFTAFQSEHGEASQRNPKDLEELEEAWQQTFRGDFSNTQTNWPSETDGDDVVAFLNSTEFPEELLPSSSDISVVEQVYNGEDTYSEWAAEFKEESENNLPESQKALNEPTKDNGHIDWSTEFLNMGVEGDNLNHLHEDDQNLAEHNLLPFETSEDTDGNDVVAFLNSQEFPEELALNSNDKSSRV</sequence>
<reference evidence="2 3" key="1">
    <citation type="submission" date="2023-04" db="EMBL/GenBank/DDBJ databases">
        <title>Genome of Basidiobolus ranarum AG-B5.</title>
        <authorList>
            <person name="Stajich J.E."/>
            <person name="Carter-House D."/>
            <person name="Gryganskyi A."/>
        </authorList>
    </citation>
    <scope>NUCLEOTIDE SEQUENCE [LARGE SCALE GENOMIC DNA]</scope>
    <source>
        <strain evidence="2 3">AG-B5</strain>
    </source>
</reference>
<evidence type="ECO:0000313" key="2">
    <source>
        <dbReference type="EMBL" id="KAK9727452.1"/>
    </source>
</evidence>
<protein>
    <submittedName>
        <fullName evidence="2">Uncharacterized protein</fullName>
    </submittedName>
</protein>
<accession>A0ABR2W8X6</accession>
<dbReference type="EMBL" id="JASJQH010006919">
    <property type="protein sequence ID" value="KAK9727452.1"/>
    <property type="molecule type" value="Genomic_DNA"/>
</dbReference>
<feature type="region of interest" description="Disordered" evidence="1">
    <location>
        <begin position="249"/>
        <end position="271"/>
    </location>
</feature>
<feature type="region of interest" description="Disordered" evidence="1">
    <location>
        <begin position="1"/>
        <end position="39"/>
    </location>
</feature>
<comment type="caution">
    <text evidence="2">The sequence shown here is derived from an EMBL/GenBank/DDBJ whole genome shotgun (WGS) entry which is preliminary data.</text>
</comment>
<name>A0ABR2W8X6_9FUNG</name>
<keyword evidence="3" id="KW-1185">Reference proteome</keyword>
<dbReference type="Proteomes" id="UP001479436">
    <property type="component" value="Unassembled WGS sequence"/>
</dbReference>
<feature type="compositionally biased region" description="Polar residues" evidence="1">
    <location>
        <begin position="17"/>
        <end position="28"/>
    </location>
</feature>
<organism evidence="2 3">
    <name type="scientific">Basidiobolus ranarum</name>
    <dbReference type="NCBI Taxonomy" id="34480"/>
    <lineage>
        <taxon>Eukaryota</taxon>
        <taxon>Fungi</taxon>
        <taxon>Fungi incertae sedis</taxon>
        <taxon>Zoopagomycota</taxon>
        <taxon>Entomophthoromycotina</taxon>
        <taxon>Basidiobolomycetes</taxon>
        <taxon>Basidiobolales</taxon>
        <taxon>Basidiobolaceae</taxon>
        <taxon>Basidiobolus</taxon>
    </lineage>
</organism>
<feature type="region of interest" description="Disordered" evidence="1">
    <location>
        <begin position="282"/>
        <end position="301"/>
    </location>
</feature>
<evidence type="ECO:0000313" key="3">
    <source>
        <dbReference type="Proteomes" id="UP001479436"/>
    </source>
</evidence>